<sequence length="238" mass="26397">MNKEAAAVAAESQDKERLSTNQVELKADLRINLLDTVRNIKIGRAGKIAVPLPKKSDGGKQWKAPYLGEMYSLDMTIPEEKKDLEVVALNTESGSSELELEYAVKHLPDENPLILPFPSTDFAKKKKSRVLVEEAGAWSQEFPLDTVGNPARITCKGKDRDYEIDNDNIGVEACVSTSESSVAIHLTPFQPGMAPVCIMNNLNIPVNFGQKGHTMQSVATNEMVYFTWDNVTEERIMQ</sequence>
<proteinExistence type="predicted"/>
<evidence type="ECO:0000313" key="2">
    <source>
        <dbReference type="Proteomes" id="UP000054047"/>
    </source>
</evidence>
<accession>A0A0C2C097</accession>
<dbReference type="AlphaFoldDB" id="A0A0C2C097"/>
<name>A0A0C2C097_9BILA</name>
<dbReference type="OrthoDB" id="5830923at2759"/>
<organism evidence="1 2">
    <name type="scientific">Ancylostoma duodenale</name>
    <dbReference type="NCBI Taxonomy" id="51022"/>
    <lineage>
        <taxon>Eukaryota</taxon>
        <taxon>Metazoa</taxon>
        <taxon>Ecdysozoa</taxon>
        <taxon>Nematoda</taxon>
        <taxon>Chromadorea</taxon>
        <taxon>Rhabditida</taxon>
        <taxon>Rhabditina</taxon>
        <taxon>Rhabditomorpha</taxon>
        <taxon>Strongyloidea</taxon>
        <taxon>Ancylostomatidae</taxon>
        <taxon>Ancylostomatinae</taxon>
        <taxon>Ancylostoma</taxon>
    </lineage>
</organism>
<feature type="non-terminal residue" evidence="1">
    <location>
        <position position="238"/>
    </location>
</feature>
<dbReference type="EMBL" id="KN789641">
    <property type="protein sequence ID" value="KIH43047.1"/>
    <property type="molecule type" value="Genomic_DNA"/>
</dbReference>
<dbReference type="Proteomes" id="UP000054047">
    <property type="component" value="Unassembled WGS sequence"/>
</dbReference>
<keyword evidence="2" id="KW-1185">Reference proteome</keyword>
<protein>
    <submittedName>
        <fullName evidence="1">Uncharacterized protein</fullName>
    </submittedName>
</protein>
<gene>
    <name evidence="1" type="ORF">ANCDUO_26958</name>
</gene>
<evidence type="ECO:0000313" key="1">
    <source>
        <dbReference type="EMBL" id="KIH43047.1"/>
    </source>
</evidence>
<reference evidence="1 2" key="1">
    <citation type="submission" date="2013-12" db="EMBL/GenBank/DDBJ databases">
        <title>Draft genome of the parsitic nematode Ancylostoma duodenale.</title>
        <authorList>
            <person name="Mitreva M."/>
        </authorList>
    </citation>
    <scope>NUCLEOTIDE SEQUENCE [LARGE SCALE GENOMIC DNA]</scope>
    <source>
        <strain evidence="1 2">Zhejiang</strain>
    </source>
</reference>